<dbReference type="InterPro" id="IPR018968">
    <property type="entry name" value="Phasin"/>
</dbReference>
<comment type="caution">
    <text evidence="3">The sequence shown here is derived from an EMBL/GenBank/DDBJ whole genome shotgun (WGS) entry which is preliminary data.</text>
</comment>
<dbReference type="EMBL" id="JACHOV010000005">
    <property type="protein sequence ID" value="MBB4641382.1"/>
    <property type="molecule type" value="Genomic_DNA"/>
</dbReference>
<evidence type="ECO:0000313" key="3">
    <source>
        <dbReference type="EMBL" id="MBB4641382.1"/>
    </source>
</evidence>
<evidence type="ECO:0000256" key="1">
    <source>
        <dbReference type="SAM" id="MobiDB-lite"/>
    </source>
</evidence>
<name>A0A840HT76_9SPHN</name>
<feature type="compositionally biased region" description="Low complexity" evidence="1">
    <location>
        <begin position="31"/>
        <end position="47"/>
    </location>
</feature>
<accession>A0A840HT76</accession>
<gene>
    <name evidence="3" type="ORF">HNQ99_001687</name>
</gene>
<dbReference type="RefSeq" id="WP_184475178.1">
    <property type="nucleotide sequence ID" value="NZ_JACHOV010000005.1"/>
</dbReference>
<protein>
    <submittedName>
        <fullName evidence="3">Phasin family protein</fullName>
    </submittedName>
</protein>
<keyword evidence="4" id="KW-1185">Reference proteome</keyword>
<sequence length="280" mass="29482">MAETPPKSPPKKTTLEKKAVERPRAAPQETKAAIPQPAPKAASSKPDLPAPTAPKEVVAPPPAPEPLKEITAAEPVIEAVKAAPKAVEAAAEGVKATPEAAVEPQKKEPEAIVDFIPAAAAEEGTTIMTEAIETTKKVAADAKEKFQAIFGDFNEKTKATVEKSGKIVEEVNEITKGNVEALVESSKIAVKGAEAFGQEAAEYGRKSFEKATATIKNFASVKSPTEFFQLQSEFFSSAFDSFASEASKNSEAVLKLAGDVVQPISTRVAVITEKVKNLSA</sequence>
<evidence type="ECO:0000313" key="4">
    <source>
        <dbReference type="Proteomes" id="UP000575068"/>
    </source>
</evidence>
<feature type="region of interest" description="Disordered" evidence="1">
    <location>
        <begin position="1"/>
        <end position="66"/>
    </location>
</feature>
<dbReference type="AlphaFoldDB" id="A0A840HT76"/>
<organism evidence="3 4">
    <name type="scientific">Rhizorhapis suberifaciens</name>
    <name type="common">corky root of lettuce</name>
    <dbReference type="NCBI Taxonomy" id="13656"/>
    <lineage>
        <taxon>Bacteria</taxon>
        <taxon>Pseudomonadati</taxon>
        <taxon>Pseudomonadota</taxon>
        <taxon>Alphaproteobacteria</taxon>
        <taxon>Sphingomonadales</taxon>
        <taxon>Sphingomonadaceae</taxon>
        <taxon>Rhizorhapis</taxon>
    </lineage>
</organism>
<dbReference type="Proteomes" id="UP000575068">
    <property type="component" value="Unassembled WGS sequence"/>
</dbReference>
<dbReference type="Pfam" id="PF09361">
    <property type="entry name" value="Phasin_2"/>
    <property type="match status" value="1"/>
</dbReference>
<evidence type="ECO:0000259" key="2">
    <source>
        <dbReference type="Pfam" id="PF09361"/>
    </source>
</evidence>
<feature type="compositionally biased region" description="Basic and acidic residues" evidence="1">
    <location>
        <begin position="13"/>
        <end position="24"/>
    </location>
</feature>
<reference evidence="3 4" key="1">
    <citation type="submission" date="2020-08" db="EMBL/GenBank/DDBJ databases">
        <title>Genomic Encyclopedia of Type Strains, Phase IV (KMG-IV): sequencing the most valuable type-strain genomes for metagenomic binning, comparative biology and taxonomic classification.</title>
        <authorList>
            <person name="Goeker M."/>
        </authorList>
    </citation>
    <scope>NUCLEOTIDE SEQUENCE [LARGE SCALE GENOMIC DNA]</scope>
    <source>
        <strain evidence="3 4">DSM 7465</strain>
    </source>
</reference>
<proteinExistence type="predicted"/>
<feature type="domain" description="Phasin" evidence="2">
    <location>
        <begin position="169"/>
        <end position="268"/>
    </location>
</feature>